<gene>
    <name evidence="1" type="ORF">ABID23_000375</name>
</gene>
<evidence type="ECO:0000313" key="1">
    <source>
        <dbReference type="EMBL" id="MET3589298.1"/>
    </source>
</evidence>
<evidence type="ECO:0000313" key="2">
    <source>
        <dbReference type="Proteomes" id="UP001549086"/>
    </source>
</evidence>
<comment type="caution">
    <text evidence="1">The sequence shown here is derived from an EMBL/GenBank/DDBJ whole genome shotgun (WGS) entry which is preliminary data.</text>
</comment>
<name>A0ABV2HFH8_9HYPH</name>
<proteinExistence type="predicted"/>
<dbReference type="EMBL" id="JBEPLI010000002">
    <property type="protein sequence ID" value="MET3589298.1"/>
    <property type="molecule type" value="Genomic_DNA"/>
</dbReference>
<accession>A0ABV2HFH8</accession>
<dbReference type="Proteomes" id="UP001549086">
    <property type="component" value="Unassembled WGS sequence"/>
</dbReference>
<protein>
    <submittedName>
        <fullName evidence="1">Uncharacterized protein</fullName>
    </submittedName>
</protein>
<organism evidence="1 2">
    <name type="scientific">Bartonella silvatica</name>
    <dbReference type="NCBI Taxonomy" id="357760"/>
    <lineage>
        <taxon>Bacteria</taxon>
        <taxon>Pseudomonadati</taxon>
        <taxon>Pseudomonadota</taxon>
        <taxon>Alphaproteobacteria</taxon>
        <taxon>Hyphomicrobiales</taxon>
        <taxon>Bartonellaceae</taxon>
        <taxon>Bartonella</taxon>
    </lineage>
</organism>
<reference evidence="1 2" key="1">
    <citation type="submission" date="2024-06" db="EMBL/GenBank/DDBJ databases">
        <title>Genomic Encyclopedia of Type Strains, Phase IV (KMG-IV): sequencing the most valuable type-strain genomes for metagenomic binning, comparative biology and taxonomic classification.</title>
        <authorList>
            <person name="Goeker M."/>
        </authorList>
    </citation>
    <scope>NUCLEOTIDE SEQUENCE [LARGE SCALE GENOMIC DNA]</scope>
    <source>
        <strain evidence="1 2">DSM 23649</strain>
    </source>
</reference>
<keyword evidence="2" id="KW-1185">Reference proteome</keyword>
<sequence length="40" mass="4562">MMEDKNNIVDTNNQNVSLNENTCLEAIPYEVALHQNGWAK</sequence>